<dbReference type="Gene3D" id="3.40.50.720">
    <property type="entry name" value="NAD(P)-binding Rossmann-like Domain"/>
    <property type="match status" value="2"/>
</dbReference>
<keyword evidence="6 11" id="KW-0862">Zinc</keyword>
<accession>A0A1E5VJY4</accession>
<keyword evidence="5 11" id="KW-0479">Metal-binding</keyword>
<dbReference type="Gene3D" id="3.90.180.10">
    <property type="entry name" value="Medium-chain alcohol dehydrogenases, catalytic domain"/>
    <property type="match status" value="3"/>
</dbReference>
<evidence type="ECO:0000256" key="4">
    <source>
        <dbReference type="ARBA" id="ARBA00011738"/>
    </source>
</evidence>
<evidence type="ECO:0000259" key="12">
    <source>
        <dbReference type="Pfam" id="PF00107"/>
    </source>
</evidence>
<dbReference type="InterPro" id="IPR013154">
    <property type="entry name" value="ADH-like_N"/>
</dbReference>
<dbReference type="InterPro" id="IPR011032">
    <property type="entry name" value="GroES-like_sf"/>
</dbReference>
<dbReference type="GO" id="GO:0005829">
    <property type="term" value="C:cytosol"/>
    <property type="evidence" value="ECO:0007669"/>
    <property type="project" value="TreeGrafter"/>
</dbReference>
<organism evidence="14 15">
    <name type="scientific">Dichanthelium oligosanthes</name>
    <dbReference type="NCBI Taxonomy" id="888268"/>
    <lineage>
        <taxon>Eukaryota</taxon>
        <taxon>Viridiplantae</taxon>
        <taxon>Streptophyta</taxon>
        <taxon>Embryophyta</taxon>
        <taxon>Tracheophyta</taxon>
        <taxon>Spermatophyta</taxon>
        <taxon>Magnoliopsida</taxon>
        <taxon>Liliopsida</taxon>
        <taxon>Poales</taxon>
        <taxon>Poaceae</taxon>
        <taxon>PACMAD clade</taxon>
        <taxon>Panicoideae</taxon>
        <taxon>Panicodae</taxon>
        <taxon>Paniceae</taxon>
        <taxon>Dichantheliinae</taxon>
        <taxon>Dichanthelium</taxon>
    </lineage>
</organism>
<comment type="similarity">
    <text evidence="3">Belongs to the zinc-containing alcohol dehydrogenase family. Class-III subfamily.</text>
</comment>
<gene>
    <name evidence="14" type="ORF">BAE44_0013541</name>
</gene>
<evidence type="ECO:0000256" key="7">
    <source>
        <dbReference type="ARBA" id="ARBA00023002"/>
    </source>
</evidence>
<dbReference type="PANTHER" id="PTHR43880">
    <property type="entry name" value="ALCOHOL DEHYDROGENASE"/>
    <property type="match status" value="1"/>
</dbReference>
<protein>
    <submittedName>
        <fullName evidence="14">Alcohol dehydrogenase-like 5</fullName>
    </submittedName>
</protein>
<feature type="domain" description="Alcohol dehydrogenase-like C-terminal" evidence="12">
    <location>
        <begin position="709"/>
        <end position="806"/>
    </location>
</feature>
<evidence type="ECO:0000313" key="14">
    <source>
        <dbReference type="EMBL" id="OEL25441.1"/>
    </source>
</evidence>
<evidence type="ECO:0000259" key="13">
    <source>
        <dbReference type="Pfam" id="PF08240"/>
    </source>
</evidence>
<comment type="caution">
    <text evidence="14">The sequence shown here is derived from an EMBL/GenBank/DDBJ whole genome shotgun (WGS) entry which is preliminary data.</text>
</comment>
<evidence type="ECO:0000256" key="5">
    <source>
        <dbReference type="ARBA" id="ARBA00022723"/>
    </source>
</evidence>
<reference evidence="14 15" key="1">
    <citation type="submission" date="2016-09" db="EMBL/GenBank/DDBJ databases">
        <title>The draft genome of Dichanthelium oligosanthes: A C3 panicoid grass species.</title>
        <authorList>
            <person name="Studer A.J."/>
            <person name="Schnable J.C."/>
            <person name="Brutnell T.P."/>
        </authorList>
    </citation>
    <scope>NUCLEOTIDE SEQUENCE [LARGE SCALE GENOMIC DNA]</scope>
    <source>
        <strain evidence="15">cv. Kellogg 1175</strain>
        <tissue evidence="14">Leaf</tissue>
    </source>
</reference>
<comment type="subcellular location">
    <subcellularLocation>
        <location evidence="2">Cytoplasm</location>
    </subcellularLocation>
</comment>
<dbReference type="Proteomes" id="UP000095767">
    <property type="component" value="Unassembled WGS sequence"/>
</dbReference>
<evidence type="ECO:0000256" key="11">
    <source>
        <dbReference type="RuleBase" id="RU361277"/>
    </source>
</evidence>
<comment type="catalytic activity">
    <reaction evidence="9">
        <text>a secondary alcohol + NAD(+) = a ketone + NADH + H(+)</text>
        <dbReference type="Rhea" id="RHEA:10740"/>
        <dbReference type="ChEBI" id="CHEBI:15378"/>
        <dbReference type="ChEBI" id="CHEBI:17087"/>
        <dbReference type="ChEBI" id="CHEBI:35681"/>
        <dbReference type="ChEBI" id="CHEBI:57540"/>
        <dbReference type="ChEBI" id="CHEBI:57945"/>
        <dbReference type="EC" id="1.1.1.1"/>
    </reaction>
</comment>
<comment type="cofactor">
    <cofactor evidence="1 11">
        <name>Zn(2+)</name>
        <dbReference type="ChEBI" id="CHEBI:29105"/>
    </cofactor>
</comment>
<dbReference type="Pfam" id="PF00107">
    <property type="entry name" value="ADH_zinc_N"/>
    <property type="match status" value="2"/>
</dbReference>
<evidence type="ECO:0000256" key="2">
    <source>
        <dbReference type="ARBA" id="ARBA00004496"/>
    </source>
</evidence>
<dbReference type="GO" id="GO:0004022">
    <property type="term" value="F:alcohol dehydrogenase (NAD+) activity"/>
    <property type="evidence" value="ECO:0007669"/>
    <property type="project" value="UniProtKB-EC"/>
</dbReference>
<dbReference type="PANTHER" id="PTHR43880:SF44">
    <property type="entry name" value="OS03G0189600 PROTEIN"/>
    <property type="match status" value="1"/>
</dbReference>
<dbReference type="GO" id="GO:0051903">
    <property type="term" value="F:S-(hydroxymethyl)glutathione dehydrogenase [NAD(P)+] activity"/>
    <property type="evidence" value="ECO:0007669"/>
    <property type="project" value="TreeGrafter"/>
</dbReference>
<dbReference type="GO" id="GO:0046294">
    <property type="term" value="P:formaldehyde catabolic process"/>
    <property type="evidence" value="ECO:0007669"/>
    <property type="project" value="TreeGrafter"/>
</dbReference>
<proteinExistence type="inferred from homology"/>
<comment type="catalytic activity">
    <reaction evidence="10">
        <text>a primary alcohol + NAD(+) = an aldehyde + NADH + H(+)</text>
        <dbReference type="Rhea" id="RHEA:10736"/>
        <dbReference type="ChEBI" id="CHEBI:15378"/>
        <dbReference type="ChEBI" id="CHEBI:15734"/>
        <dbReference type="ChEBI" id="CHEBI:17478"/>
        <dbReference type="ChEBI" id="CHEBI:57540"/>
        <dbReference type="ChEBI" id="CHEBI:57945"/>
        <dbReference type="EC" id="1.1.1.1"/>
    </reaction>
</comment>
<dbReference type="OrthoDB" id="417550at2759"/>
<dbReference type="InterPro" id="IPR013149">
    <property type="entry name" value="ADH-like_C"/>
</dbReference>
<dbReference type="InterPro" id="IPR036291">
    <property type="entry name" value="NAD(P)-bd_dom_sf"/>
</dbReference>
<comment type="subunit">
    <text evidence="4">Homodimer.</text>
</comment>
<dbReference type="STRING" id="888268.A0A1E5VJY4"/>
<keyword evidence="15" id="KW-1185">Reference proteome</keyword>
<dbReference type="GO" id="GO:0008270">
    <property type="term" value="F:zinc ion binding"/>
    <property type="evidence" value="ECO:0007669"/>
    <property type="project" value="InterPro"/>
</dbReference>
<dbReference type="InterPro" id="IPR002328">
    <property type="entry name" value="ADH_Zn_CS"/>
</dbReference>
<evidence type="ECO:0000256" key="8">
    <source>
        <dbReference type="ARBA" id="ARBA00023027"/>
    </source>
</evidence>
<feature type="domain" description="Alcohol dehydrogenase-like C-terminal" evidence="12">
    <location>
        <begin position="190"/>
        <end position="313"/>
    </location>
</feature>
<evidence type="ECO:0000256" key="6">
    <source>
        <dbReference type="ARBA" id="ARBA00022833"/>
    </source>
</evidence>
<sequence>MEDQSPKPIRCKAAVCRAAGEPLTIEEIVVDPPKAYEIRIRIICTSLCHTDISFWKAKGGGEHGGARGGFAAGDTVVPTFLGQCDGCASCASEHNNVCAAVPFVIGPRMRRDGTSRFQDAQGSPLHDLLAVYSFSEYTVVDVNQVVKIGSAVPPKLACLLSCGASTGVGAAWRLAKVEPGSSVAIFGLGPVGLAVAQGAKMCGASKIIGVDLNPGKEEVGKCPFPFVVDARNVLCVDQMQVIVEMTGGGVDYSFECIGVPSVMTDAFRSTKTGSGKTIVLGLGRDTDQVSLPSLELLFGRCVMGSLFGGTKPKTDIPILAEKCMNGELELDGLVTHEVGLREINTAFDLLLQGKSLRFIAFVCPGALASGARSLETGFEPCIFLIKRGGAGIQDLKTCWLTGDTEDCRPWAWYNFTVPMKSYSYEIVTLWYGDPEVLLGATHVPTGVDIYILQQGTTTPASLPWRTRAQNPFDAKLSSSDQFPFRRRAAAVCRAAGEPLAIEEIVVDPPQAYEVRIRIICTSLCHSDVTFWRMKVWLLCPFLSLPAGLLAPALVTLAYKASQVLVLACTLAVILQDFPGIFPRIFGHEAFGVVESVGEHVEEFAAGDAVVPTFLGQCSECVDCRSPRSNMCSKFRFAVRPGMPRDGATRFSDAEGRPLHHFLGVSSFAEYTVVDVNHVVKVNPAMPPSLACLLSCGASTVDPLFVPSGKKFGMTHFINPKELGDKPVSQAIVEMTDGGADYCFECIGLAALMNDAFRSSRDGWGKTIILGVEMHGAPLSISALDILHGKSVIGSMFGGVKPKQDIPILADKYLNKELELDKFITHEVGLKDINEAFDLLLQGKSVRCTIWMDK</sequence>
<dbReference type="Pfam" id="PF08240">
    <property type="entry name" value="ADH_N"/>
    <property type="match status" value="1"/>
</dbReference>
<evidence type="ECO:0000256" key="10">
    <source>
        <dbReference type="ARBA" id="ARBA00049243"/>
    </source>
</evidence>
<feature type="domain" description="Alcohol dehydrogenase-like N-terminal" evidence="13">
    <location>
        <begin position="581"/>
        <end position="682"/>
    </location>
</feature>
<dbReference type="EMBL" id="LWDX02037248">
    <property type="protein sequence ID" value="OEL25441.1"/>
    <property type="molecule type" value="Genomic_DNA"/>
</dbReference>
<dbReference type="FunFam" id="3.90.180.10:FF:000007">
    <property type="entry name" value="Alcohol dehydrogenase 6"/>
    <property type="match status" value="2"/>
</dbReference>
<dbReference type="FunFam" id="3.40.50.720:FF:000003">
    <property type="entry name" value="S-(hydroxymethyl)glutathione dehydrogenase"/>
    <property type="match status" value="2"/>
</dbReference>
<evidence type="ECO:0000256" key="3">
    <source>
        <dbReference type="ARBA" id="ARBA00010902"/>
    </source>
</evidence>
<dbReference type="SUPFAM" id="SSF50129">
    <property type="entry name" value="GroES-like"/>
    <property type="match status" value="3"/>
</dbReference>
<evidence type="ECO:0000256" key="1">
    <source>
        <dbReference type="ARBA" id="ARBA00001947"/>
    </source>
</evidence>
<evidence type="ECO:0000313" key="15">
    <source>
        <dbReference type="Proteomes" id="UP000095767"/>
    </source>
</evidence>
<name>A0A1E5VJY4_9POAL</name>
<dbReference type="SUPFAM" id="SSF51735">
    <property type="entry name" value="NAD(P)-binding Rossmann-fold domains"/>
    <property type="match status" value="2"/>
</dbReference>
<dbReference type="AlphaFoldDB" id="A0A1E5VJY4"/>
<evidence type="ECO:0000256" key="9">
    <source>
        <dbReference type="ARBA" id="ARBA00049164"/>
    </source>
</evidence>
<keyword evidence="7" id="KW-0560">Oxidoreductase</keyword>
<keyword evidence="8" id="KW-0520">NAD</keyword>
<dbReference type="PROSITE" id="PS00059">
    <property type="entry name" value="ADH_ZINC"/>
    <property type="match status" value="1"/>
</dbReference>